<keyword evidence="2" id="KW-1185">Reference proteome</keyword>
<evidence type="ECO:0000313" key="2">
    <source>
        <dbReference type="Proteomes" id="UP001172680"/>
    </source>
</evidence>
<organism evidence="1 2">
    <name type="scientific">Coniosporium tulheliwenetii</name>
    <dbReference type="NCBI Taxonomy" id="3383036"/>
    <lineage>
        <taxon>Eukaryota</taxon>
        <taxon>Fungi</taxon>
        <taxon>Dikarya</taxon>
        <taxon>Ascomycota</taxon>
        <taxon>Pezizomycotina</taxon>
        <taxon>Dothideomycetes</taxon>
        <taxon>Dothideomycetes incertae sedis</taxon>
        <taxon>Coniosporium</taxon>
    </lineage>
</organism>
<name>A0ACC2YXZ1_9PEZI</name>
<comment type="caution">
    <text evidence="1">The sequence shown here is derived from an EMBL/GenBank/DDBJ whole genome shotgun (WGS) entry which is preliminary data.</text>
</comment>
<sequence length="236" mass="26365">MRKESKINSLFLTAGFMTLKGRQESTEGLDTKMAINYYSRIRFAQQLMPLLEAAASANEIARVTSVLAAGSEHEIHTDDLDLKHNYSLHCSLAHCVVMTDFMLEELSRRHPAVTFMHCYPGTMKTGIVNQLTGPIRLAAKIFYSLMTPWILDLRVPLPANGAGVLLVDGLEVMMASTGERGGGVYLLDWDSDPLDQKGIMERYREEGLPQKVWEHTMEAFGRASKKRTLAVAEMLS</sequence>
<proteinExistence type="predicted"/>
<accession>A0ACC2YXZ1</accession>
<protein>
    <submittedName>
        <fullName evidence="1">Uncharacterized protein</fullName>
    </submittedName>
</protein>
<evidence type="ECO:0000313" key="1">
    <source>
        <dbReference type="EMBL" id="KAJ9640076.1"/>
    </source>
</evidence>
<gene>
    <name evidence="1" type="ORF">H2199_006310</name>
</gene>
<dbReference type="Proteomes" id="UP001172680">
    <property type="component" value="Unassembled WGS sequence"/>
</dbReference>
<reference evidence="1" key="1">
    <citation type="submission" date="2022-10" db="EMBL/GenBank/DDBJ databases">
        <title>Culturing micro-colonial fungi from biological soil crusts in the Mojave desert and describing Neophaeococcomyces mojavensis, and introducing the new genera and species Taxawa tesnikishii.</title>
        <authorList>
            <person name="Kurbessoian T."/>
            <person name="Stajich J.E."/>
        </authorList>
    </citation>
    <scope>NUCLEOTIDE SEQUENCE</scope>
    <source>
        <strain evidence="1">JES_115</strain>
    </source>
</reference>
<dbReference type="EMBL" id="JAPDRP010000018">
    <property type="protein sequence ID" value="KAJ9640076.1"/>
    <property type="molecule type" value="Genomic_DNA"/>
</dbReference>